<organism evidence="2 3">
    <name type="scientific">Mycobacterium noviomagense</name>
    <dbReference type="NCBI Taxonomy" id="459858"/>
    <lineage>
        <taxon>Bacteria</taxon>
        <taxon>Bacillati</taxon>
        <taxon>Actinomycetota</taxon>
        <taxon>Actinomycetes</taxon>
        <taxon>Mycobacteriales</taxon>
        <taxon>Mycobacteriaceae</taxon>
        <taxon>Mycobacterium</taxon>
    </lineage>
</organism>
<evidence type="ECO:0000313" key="2">
    <source>
        <dbReference type="EMBL" id="BBY05981.1"/>
    </source>
</evidence>
<sequence length="58" mass="6638">MQQPARRGDRHAYERDHNTDKHKQFALKHDQPATWPVNRCLAEQARDVGLLGGVFSIA</sequence>
<dbReference type="Proteomes" id="UP000466894">
    <property type="component" value="Chromosome"/>
</dbReference>
<evidence type="ECO:0000313" key="3">
    <source>
        <dbReference type="Proteomes" id="UP000466894"/>
    </source>
</evidence>
<reference evidence="2 3" key="1">
    <citation type="journal article" date="2019" name="Emerg. Microbes Infect.">
        <title>Comprehensive subspecies identification of 175 nontuberculous mycobacteria species based on 7547 genomic profiles.</title>
        <authorList>
            <person name="Matsumoto Y."/>
            <person name="Kinjo T."/>
            <person name="Motooka D."/>
            <person name="Nabeya D."/>
            <person name="Jung N."/>
            <person name="Uechi K."/>
            <person name="Horii T."/>
            <person name="Iida T."/>
            <person name="Fujita J."/>
            <person name="Nakamura S."/>
        </authorList>
    </citation>
    <scope>NUCLEOTIDE SEQUENCE [LARGE SCALE GENOMIC DNA]</scope>
    <source>
        <strain evidence="2 3">JCM 16367</strain>
    </source>
</reference>
<dbReference type="EMBL" id="AP022583">
    <property type="protein sequence ID" value="BBY05981.1"/>
    <property type="molecule type" value="Genomic_DNA"/>
</dbReference>
<gene>
    <name evidence="2" type="ORF">MNVI_12990</name>
</gene>
<evidence type="ECO:0000256" key="1">
    <source>
        <dbReference type="SAM" id="MobiDB-lite"/>
    </source>
</evidence>
<protein>
    <submittedName>
        <fullName evidence="2">Uncharacterized protein</fullName>
    </submittedName>
</protein>
<name>A0A7I7PBI3_9MYCO</name>
<dbReference type="AlphaFoldDB" id="A0A7I7PBI3"/>
<dbReference type="KEGG" id="mnv:MNVI_12990"/>
<accession>A0A7I7PBI3</accession>
<feature type="region of interest" description="Disordered" evidence="1">
    <location>
        <begin position="1"/>
        <end position="30"/>
    </location>
</feature>
<proteinExistence type="predicted"/>